<dbReference type="PANTHER" id="PTHR25462:SF296">
    <property type="entry name" value="MEIOTIC P26, ISOFORM F"/>
    <property type="match status" value="1"/>
</dbReference>
<keyword evidence="1" id="KW-0863">Zinc-finger</keyword>
<keyword evidence="1" id="KW-0479">Metal-binding</keyword>
<evidence type="ECO:0000313" key="4">
    <source>
        <dbReference type="Proteomes" id="UP000507470"/>
    </source>
</evidence>
<protein>
    <recommendedName>
        <fullName evidence="2">B box-type domain-containing protein</fullName>
    </recommendedName>
</protein>
<dbReference type="Proteomes" id="UP000507470">
    <property type="component" value="Unassembled WGS sequence"/>
</dbReference>
<organism evidence="3 4">
    <name type="scientific">Mytilus coruscus</name>
    <name type="common">Sea mussel</name>
    <dbReference type="NCBI Taxonomy" id="42192"/>
    <lineage>
        <taxon>Eukaryota</taxon>
        <taxon>Metazoa</taxon>
        <taxon>Spiralia</taxon>
        <taxon>Lophotrochozoa</taxon>
        <taxon>Mollusca</taxon>
        <taxon>Bivalvia</taxon>
        <taxon>Autobranchia</taxon>
        <taxon>Pteriomorphia</taxon>
        <taxon>Mytilida</taxon>
        <taxon>Mytiloidea</taxon>
        <taxon>Mytilidae</taxon>
        <taxon>Mytilinae</taxon>
        <taxon>Mytilus</taxon>
    </lineage>
</organism>
<dbReference type="Gene3D" id="3.30.160.60">
    <property type="entry name" value="Classic Zinc Finger"/>
    <property type="match status" value="1"/>
</dbReference>
<dbReference type="InterPro" id="IPR000315">
    <property type="entry name" value="Znf_B-box"/>
</dbReference>
<reference evidence="3 4" key="1">
    <citation type="submission" date="2020-06" db="EMBL/GenBank/DDBJ databases">
        <authorList>
            <person name="Li R."/>
            <person name="Bekaert M."/>
        </authorList>
    </citation>
    <scope>NUCLEOTIDE SEQUENCE [LARGE SCALE GENOMIC DNA]</scope>
    <source>
        <strain evidence="4">wild</strain>
    </source>
</reference>
<keyword evidence="1" id="KW-0862">Zinc</keyword>
<proteinExistence type="predicted"/>
<evidence type="ECO:0000313" key="3">
    <source>
        <dbReference type="EMBL" id="CAC5423532.1"/>
    </source>
</evidence>
<name>A0A6J8EUY6_MYTCO</name>
<evidence type="ECO:0000256" key="1">
    <source>
        <dbReference type="PROSITE-ProRule" id="PRU00024"/>
    </source>
</evidence>
<gene>
    <name evidence="3" type="ORF">MCOR_55526</name>
</gene>
<evidence type="ECO:0000259" key="2">
    <source>
        <dbReference type="PROSITE" id="PS50119"/>
    </source>
</evidence>
<dbReference type="CDD" id="cd19757">
    <property type="entry name" value="Bbox1"/>
    <property type="match status" value="1"/>
</dbReference>
<dbReference type="SUPFAM" id="SSF57845">
    <property type="entry name" value="B-box zinc-binding domain"/>
    <property type="match status" value="1"/>
</dbReference>
<dbReference type="OrthoDB" id="6065484at2759"/>
<dbReference type="GO" id="GO:0008270">
    <property type="term" value="F:zinc ion binding"/>
    <property type="evidence" value="ECO:0007669"/>
    <property type="project" value="UniProtKB-KW"/>
</dbReference>
<dbReference type="PANTHER" id="PTHR25462">
    <property type="entry name" value="BONUS, ISOFORM C-RELATED"/>
    <property type="match status" value="1"/>
</dbReference>
<accession>A0A6J8EUY6</accession>
<dbReference type="GO" id="GO:0061630">
    <property type="term" value="F:ubiquitin protein ligase activity"/>
    <property type="evidence" value="ECO:0007669"/>
    <property type="project" value="TreeGrafter"/>
</dbReference>
<dbReference type="Pfam" id="PF00643">
    <property type="entry name" value="zf-B_box"/>
    <property type="match status" value="2"/>
</dbReference>
<sequence length="710" mass="82452">MEQVTVSKCDICKEDIAKLFCYECHQFLCQSCKSFHEKFPSTKRHSVTDLHNIDRSTLIHKLVCEHHNIEFAFFCRNCECLICAQCVTSVHMGHSNTDISEVAATARGDVKKRLEKIKDSIKHLSDLIEDFKTTKQANLQTGTDKFTKEVNEVSQDLIKIIESVTVVEKQQLLYNVAKLEKAYSEYSSIHERYEQILRDKHDVTFFLNQKFLAEEFELLDDISPPEEPTDMKPLKTDGYDNSVIEQVESEYNLSYQRKADGKETHMQSTQKNSVKRQAVNLYPFGEKQTSSGLISAAIKIGKEESGYSFQLFHDFNDDPCKISYDPLMKLPNSILIDSENECVAFGHDAEDQYLELVRRDTKHDCLFFKQFTKNMHKLQDGVTDIFELNVKTFDQKTEVPAFKLFVVLIDFYVRHAERHLTSCYNFNSTDITWVLNVPSYWNSGVREMVGHAFKKNAIVISDPEAVLLFWKYWSLKNRLDDQSSLFQPERKYIVLNGSGDTIDLTCLKVEEDKSLTQLNMVKVSEYIEPCKKFILGIIGNDVYSKFCKQYPVEEKEMLRDFDNTYRNFSSACLRNAKRFTLNMPVCLYELCVKNLGQDFMDRTLDSNKIRWFPGRLRINTDLFLPLFDEVITRVVNSVKEMVKEPDVKDTSHIILTGRIMELSILCCRVREAFHDIDIIEFPFPDIVALKGAVILGHYPRVSCKRIFYRL</sequence>
<dbReference type="SMART" id="SM00336">
    <property type="entry name" value="BBOX"/>
    <property type="match status" value="2"/>
</dbReference>
<feature type="domain" description="B box-type" evidence="2">
    <location>
        <begin position="4"/>
        <end position="50"/>
    </location>
</feature>
<dbReference type="AlphaFoldDB" id="A0A6J8EUY6"/>
<dbReference type="InterPro" id="IPR047153">
    <property type="entry name" value="TRIM45/56/19-like"/>
</dbReference>
<keyword evidence="4" id="KW-1185">Reference proteome</keyword>
<feature type="domain" description="B box-type" evidence="2">
    <location>
        <begin position="59"/>
        <end position="99"/>
    </location>
</feature>
<dbReference type="PROSITE" id="PS50119">
    <property type="entry name" value="ZF_BBOX"/>
    <property type="match status" value="2"/>
</dbReference>
<dbReference type="EMBL" id="CACVKT020009811">
    <property type="protein sequence ID" value="CAC5423532.1"/>
    <property type="molecule type" value="Genomic_DNA"/>
</dbReference>